<feature type="compositionally biased region" description="Basic and acidic residues" evidence="2">
    <location>
        <begin position="1138"/>
        <end position="1152"/>
    </location>
</feature>
<protein>
    <submittedName>
        <fullName evidence="3">Uncharacterized protein</fullName>
    </submittedName>
</protein>
<keyword evidence="4" id="KW-1185">Reference proteome</keyword>
<feature type="compositionally biased region" description="Polar residues" evidence="2">
    <location>
        <begin position="1080"/>
        <end position="1090"/>
    </location>
</feature>
<feature type="compositionally biased region" description="Polar residues" evidence="2">
    <location>
        <begin position="1248"/>
        <end position="1259"/>
    </location>
</feature>
<feature type="compositionally biased region" description="Basic and acidic residues" evidence="2">
    <location>
        <begin position="1391"/>
        <end position="1401"/>
    </location>
</feature>
<feature type="region of interest" description="Disordered" evidence="2">
    <location>
        <begin position="1240"/>
        <end position="1497"/>
    </location>
</feature>
<feature type="compositionally biased region" description="Basic residues" evidence="2">
    <location>
        <begin position="1346"/>
        <end position="1360"/>
    </location>
</feature>
<accession>A0ABQ9XNM5</accession>
<feature type="region of interest" description="Disordered" evidence="2">
    <location>
        <begin position="319"/>
        <end position="346"/>
    </location>
</feature>
<feature type="compositionally biased region" description="Polar residues" evidence="2">
    <location>
        <begin position="1454"/>
        <end position="1470"/>
    </location>
</feature>
<feature type="region of interest" description="Disordered" evidence="2">
    <location>
        <begin position="1954"/>
        <end position="1995"/>
    </location>
</feature>
<keyword evidence="1" id="KW-0945">Host-virus interaction</keyword>
<feature type="compositionally biased region" description="Low complexity" evidence="2">
    <location>
        <begin position="1903"/>
        <end position="1913"/>
    </location>
</feature>
<feature type="region of interest" description="Disordered" evidence="2">
    <location>
        <begin position="1526"/>
        <end position="1555"/>
    </location>
</feature>
<evidence type="ECO:0000256" key="1">
    <source>
        <dbReference type="ARBA" id="ARBA00022581"/>
    </source>
</evidence>
<reference evidence="3 4" key="1">
    <citation type="journal article" date="2022" name="bioRxiv">
        <title>Genomics of Preaxostyla Flagellates Illuminates Evolutionary Transitions and the Path Towards Mitochondrial Loss.</title>
        <authorList>
            <person name="Novak L.V.F."/>
            <person name="Treitli S.C."/>
            <person name="Pyrih J."/>
            <person name="Halakuc P."/>
            <person name="Pipaliya S.V."/>
            <person name="Vacek V."/>
            <person name="Brzon O."/>
            <person name="Soukal P."/>
            <person name="Eme L."/>
            <person name="Dacks J.B."/>
            <person name="Karnkowska A."/>
            <person name="Elias M."/>
            <person name="Hampl V."/>
        </authorList>
    </citation>
    <scope>NUCLEOTIDE SEQUENCE [LARGE SCALE GENOMIC DNA]</scope>
    <source>
        <strain evidence="3">NAU3</strain>
        <tissue evidence="3">Gut</tissue>
    </source>
</reference>
<proteinExistence type="predicted"/>
<feature type="compositionally biased region" description="Polar residues" evidence="2">
    <location>
        <begin position="1957"/>
        <end position="1972"/>
    </location>
</feature>
<evidence type="ECO:0000313" key="3">
    <source>
        <dbReference type="EMBL" id="KAK2951851.1"/>
    </source>
</evidence>
<feature type="compositionally biased region" description="Polar residues" evidence="2">
    <location>
        <begin position="975"/>
        <end position="993"/>
    </location>
</feature>
<feature type="compositionally biased region" description="Low complexity" evidence="2">
    <location>
        <begin position="1443"/>
        <end position="1453"/>
    </location>
</feature>
<dbReference type="PANTHER" id="PTHR13037:SF24">
    <property type="entry name" value="POLYCOMB PROTEIN PCL-RELATED"/>
    <property type="match status" value="1"/>
</dbReference>
<feature type="compositionally biased region" description="Basic and acidic residues" evidence="2">
    <location>
        <begin position="1533"/>
        <end position="1553"/>
    </location>
</feature>
<dbReference type="Proteomes" id="UP001281761">
    <property type="component" value="Unassembled WGS sequence"/>
</dbReference>
<feature type="region of interest" description="Disordered" evidence="2">
    <location>
        <begin position="1895"/>
        <end position="1931"/>
    </location>
</feature>
<organism evidence="3 4">
    <name type="scientific">Blattamonas nauphoetae</name>
    <dbReference type="NCBI Taxonomy" id="2049346"/>
    <lineage>
        <taxon>Eukaryota</taxon>
        <taxon>Metamonada</taxon>
        <taxon>Preaxostyla</taxon>
        <taxon>Oxymonadida</taxon>
        <taxon>Blattamonas</taxon>
    </lineage>
</organism>
<feature type="compositionally biased region" description="Low complexity" evidence="2">
    <location>
        <begin position="119"/>
        <end position="128"/>
    </location>
</feature>
<feature type="region of interest" description="Disordered" evidence="2">
    <location>
        <begin position="1068"/>
        <end position="1164"/>
    </location>
</feature>
<feature type="region of interest" description="Disordered" evidence="2">
    <location>
        <begin position="116"/>
        <end position="135"/>
    </location>
</feature>
<sequence>MPPPSIYQTVFRATGPTPTFFASTPSVASLVSFQIHPKSTPSAQSIQFDGQYLLTKPRLETIDEEEKQKLNHRVLPVVDVQSSQVMNPTSHSMFPSDIGLKEVNDLKDHETHDMIDEVSSNSQPHQSSSPPPNPLYTLKDIITHDLEIQGKMTSQFMDYAKDQSQPFVFSCFSFHIPGDPSPAYSNAVDLFRVFLGFIYLGQKKERTDNGLSNDTKLWVEDITFSQTTPSLPFFLSPAYIRVVALLSAQLILSAAGIPHATLAEMLTLLSVNPTDYLVVVNHIFSLIPLDLIPPAFFSTVNALSEIVVESHLCHNPKVALPQRPTKRPSAQIVSPPQTGTSLPNTRQSASFFDGSEMDRLFEWIDFDKSDSTATPHREQSNRRKDVNECLCLLDAEEADQRLEKEKLLNNTAPLLLTDTTGKHITEPAPNTSEEVVMNWMNSLSATEQTPNPAAADSGSLTSNNLSSRYDTLAAQITSFLRTHQHSSAPPNPQRKRVVQFVDKKEGESSVATVQDTSTEPSSAAAPLEQPQEFSINNPDTPEMRQPEASSEDLLHTPKNSQKRLKMEMTPKGRDFESGGDRKTRVRMENDLSTVRHLMESNTVPKSRPEWKAEESMYGLITPPSSPHDDPLMRGPAPNKTFGYGAASPEQMMAQEKNRALDDIQSKLDVLIATRRYTPDGQVARLRTHLQASRRGQGSPAVLSRAFSGEIHDESNITEEQQMMDLVLKWIRLKSPTDAQRAIAEELLLCVEDERTKQKVDWISGKTMERKTTTPRVLQTTAEKNAHEQYNRATAKKEEKDNEEKVLFDQIRLMLTNPLQTALVQHEQEFSSDGLVYHSNNLSTVVSPILTELRHKRNRRLNSHLQPNKRWATNVHSFSKNIIARTFSTRSISVGMSMGLSVVALSEMWTLFLQSLRWSVLFRDDVDIRIEDVFVGCLCIIQLLVERHQLDQIIRDPMDKHSILFPSQPNENDSIFMSSLLSGPSSHTPPLSTEPTHRPLIDRVCEEYERTLGHSWQKLTQNQQHRNHRERAERVLSFVNTVLVEELSDVITEIEHRLVECANSEYHSTAQAEPARGSRPLAQNSLPLSQTRETRRTHRPPSIFQPDDGFAEKPHPIPTQTTLPTSLEHIDASTIKKTPRFESDSESLAETHRMKPLLPQQESKSTDIQVVEAAQLLQLKKLEELRQLTTPVSPTIKTEEDQQIKVESLASQLPIVAVAEQEPEKLGQMIEHEPEIEVVKETEIPGDSQKPSSEPTSSQVDENDASDSKEDQPTPPMDDEEKTETGSSSGSDIFPTSDESNTDSPQIEHPEADFPNLDEAPTTPKRRRVSSSRPARYSPQVFQSRTNRGRARGRKTHRGGRRGTVNQTRSEPVVEKLRPTLTVESSPDENDVEKWKTKRDNVDSGEDEEDSDEEDGKEMRVEEGFSGLQSFLNREMALFEKSDSSNNDSLSDLDQQAQAEQAHRTAQSRPPSQRRHFGRGKASQFTGHGKGKAGNPTRVATVFASKPKARETLGKGMVSTKAVFDGTKGSINKTRGDDDKEQAHRMSDPPEKERMKPKRMWRDVLLGAFETECVSVCEIIGRAKPASFGLSAMLIKTILPTLVDNLKQSDAATKNGDALLSLTKQDEPKKGKEQDPYKLNLTPLVMLKRAKDEDRKWRQEVMIPLLDAPTRSALSQLIRNEWQRSFRMGRGFLQPLPGETELLSETQLISNINTERRTMILSLHEPSVLSNPVLFVLYCLSSFNTRSQEFIHPVPPPVLTSFPSLIKLHPTPSQHFSAPLIRHPPHSSKSIPNTSPLPPSYCPTPPHLNSVLVSQSALWNALVDVGTLRVKDDLLTFVSGFIDSHFFRNTSMTLSSQLKQIMKNEKQVKDENNQPTVDQSSTAGMMLDRTIFTQSHTASPQPVPSLTPTQTVSPSPQPAAGGQIPYPQTSQNRSGGFYSFYSSMTTQPTVAFLRSPHRPQSSMGLRTTTSPYQINPIFGPHPASPSSFNPQQNRQP</sequence>
<dbReference type="PANTHER" id="PTHR13037">
    <property type="entry name" value="FORMIN"/>
    <property type="match status" value="1"/>
</dbReference>
<dbReference type="EMBL" id="JARBJD010000112">
    <property type="protein sequence ID" value="KAK2951851.1"/>
    <property type="molecule type" value="Genomic_DNA"/>
</dbReference>
<comment type="caution">
    <text evidence="3">The sequence shown here is derived from an EMBL/GenBank/DDBJ whole genome shotgun (WGS) entry which is preliminary data.</text>
</comment>
<evidence type="ECO:0000256" key="2">
    <source>
        <dbReference type="SAM" id="MobiDB-lite"/>
    </source>
</evidence>
<feature type="compositionally biased region" description="Polar residues" evidence="2">
    <location>
        <begin position="509"/>
        <end position="521"/>
    </location>
</feature>
<feature type="compositionally biased region" description="Acidic residues" evidence="2">
    <location>
        <begin position="1402"/>
        <end position="1415"/>
    </location>
</feature>
<gene>
    <name evidence="3" type="ORF">BLNAU_13221</name>
</gene>
<evidence type="ECO:0000313" key="4">
    <source>
        <dbReference type="Proteomes" id="UP001281761"/>
    </source>
</evidence>
<feature type="region of interest" description="Disordered" evidence="2">
    <location>
        <begin position="506"/>
        <end position="563"/>
    </location>
</feature>
<name>A0ABQ9XNM5_9EUKA</name>
<feature type="compositionally biased region" description="Polar residues" evidence="2">
    <location>
        <begin position="1983"/>
        <end position="1995"/>
    </location>
</feature>
<feature type="region of interest" description="Disordered" evidence="2">
    <location>
        <begin position="975"/>
        <end position="996"/>
    </location>
</feature>
<feature type="compositionally biased region" description="Polar residues" evidence="2">
    <location>
        <begin position="331"/>
        <end position="346"/>
    </location>
</feature>